<dbReference type="PANTHER" id="PTHR30468">
    <property type="entry name" value="ALPHA-KETOGLUTARATE-DEPENDENT SULFONATE DIOXYGENASE"/>
    <property type="match status" value="1"/>
</dbReference>
<evidence type="ECO:0000313" key="9">
    <source>
        <dbReference type="Proteomes" id="UP000285146"/>
    </source>
</evidence>
<organism evidence="8 9">
    <name type="scientific">Cytospora leucostoma</name>
    <dbReference type="NCBI Taxonomy" id="1230097"/>
    <lineage>
        <taxon>Eukaryota</taxon>
        <taxon>Fungi</taxon>
        <taxon>Dikarya</taxon>
        <taxon>Ascomycota</taxon>
        <taxon>Pezizomycotina</taxon>
        <taxon>Sordariomycetes</taxon>
        <taxon>Sordariomycetidae</taxon>
        <taxon>Diaporthales</taxon>
        <taxon>Cytosporaceae</taxon>
        <taxon>Cytospora</taxon>
    </lineage>
</organism>
<comment type="caution">
    <text evidence="8">The sequence shown here is derived from an EMBL/GenBank/DDBJ whole genome shotgun (WGS) entry which is preliminary data.</text>
</comment>
<gene>
    <name evidence="8" type="ORF">VPNG_08461</name>
</gene>
<comment type="similarity">
    <text evidence="2">Belongs to the TfdA dioxygenase family.</text>
</comment>
<dbReference type="InterPro" id="IPR042098">
    <property type="entry name" value="TauD-like_sf"/>
</dbReference>
<protein>
    <recommendedName>
        <fullName evidence="7">TauD/TfdA-like domain-containing protein</fullName>
    </recommendedName>
</protein>
<dbReference type="AlphaFoldDB" id="A0A423WR50"/>
<dbReference type="InterPro" id="IPR051323">
    <property type="entry name" value="AtsK-like"/>
</dbReference>
<dbReference type="GO" id="GO:0005737">
    <property type="term" value="C:cytoplasm"/>
    <property type="evidence" value="ECO:0007669"/>
    <property type="project" value="TreeGrafter"/>
</dbReference>
<keyword evidence="3" id="KW-0479">Metal-binding</keyword>
<keyword evidence="9" id="KW-1185">Reference proteome</keyword>
<feature type="domain" description="TauD/TfdA-like" evidence="7">
    <location>
        <begin position="77"/>
        <end position="347"/>
    </location>
</feature>
<evidence type="ECO:0000259" key="7">
    <source>
        <dbReference type="Pfam" id="PF02668"/>
    </source>
</evidence>
<dbReference type="GO" id="GO:0016706">
    <property type="term" value="F:2-oxoglutarate-dependent dioxygenase activity"/>
    <property type="evidence" value="ECO:0007669"/>
    <property type="project" value="TreeGrafter"/>
</dbReference>
<name>A0A423WR50_9PEZI</name>
<dbReference type="Pfam" id="PF02668">
    <property type="entry name" value="TauD"/>
    <property type="match status" value="1"/>
</dbReference>
<evidence type="ECO:0000256" key="5">
    <source>
        <dbReference type="ARBA" id="ARBA00023002"/>
    </source>
</evidence>
<evidence type="ECO:0000256" key="2">
    <source>
        <dbReference type="ARBA" id="ARBA00005896"/>
    </source>
</evidence>
<dbReference type="OrthoDB" id="10257314at2759"/>
<dbReference type="PANTHER" id="PTHR30468:SF1">
    <property type="entry name" value="ALPHA-KETOGLUTARATE-DEPENDENT SULFONATE DIOXYGENASE"/>
    <property type="match status" value="1"/>
</dbReference>
<keyword evidence="4" id="KW-0223">Dioxygenase</keyword>
<dbReference type="Proteomes" id="UP000285146">
    <property type="component" value="Unassembled WGS sequence"/>
</dbReference>
<dbReference type="EMBL" id="LKEB01000044">
    <property type="protein sequence ID" value="ROW05978.1"/>
    <property type="molecule type" value="Genomic_DNA"/>
</dbReference>
<evidence type="ECO:0000256" key="6">
    <source>
        <dbReference type="ARBA" id="ARBA00023004"/>
    </source>
</evidence>
<evidence type="ECO:0000313" key="8">
    <source>
        <dbReference type="EMBL" id="ROW05978.1"/>
    </source>
</evidence>
<evidence type="ECO:0000256" key="4">
    <source>
        <dbReference type="ARBA" id="ARBA00022964"/>
    </source>
</evidence>
<dbReference type="Gene3D" id="3.60.130.10">
    <property type="entry name" value="Clavaminate synthase-like"/>
    <property type="match status" value="1"/>
</dbReference>
<accession>A0A423WR50</accession>
<keyword evidence="6" id="KW-0408">Iron</keyword>
<dbReference type="FunFam" id="3.60.130.10:FF:000003">
    <property type="entry name" value="Alpha-ketoglutarate-dependent taurine dioxygenase"/>
    <property type="match status" value="1"/>
</dbReference>
<reference evidence="8 9" key="1">
    <citation type="submission" date="2015-09" db="EMBL/GenBank/DDBJ databases">
        <title>Host preference determinants of Valsa canker pathogens revealed by comparative genomics.</title>
        <authorList>
            <person name="Yin Z."/>
            <person name="Huang L."/>
        </authorList>
    </citation>
    <scope>NUCLEOTIDE SEQUENCE [LARGE SCALE GENOMIC DNA]</scope>
    <source>
        <strain evidence="8 9">SXYLt</strain>
    </source>
</reference>
<dbReference type="InterPro" id="IPR003819">
    <property type="entry name" value="TauD/TfdA-like"/>
</dbReference>
<keyword evidence="5" id="KW-0560">Oxidoreductase</keyword>
<sequence length="359" mass="40790">MATITESAPSQAGTEKYIPFETSVDYEKVAYKYASYLPHNVPGKQPPLEEFQHQDVGLRADPEKKALLSAPGAVFDEITPAIGTEVHNLQLSSLTSQQRDELALLAAERGVVVFRGQDFADVGKDRQREFGAHFGPLHVHQMGGQVKGYPELLPVYRDFTAGAVDNEIKNNVSSIKWHSDMSYEINGMGTTIFFALEVPKSGGDTLYLSTTAAYEHLSEDFRTRLHGLYATHSGFDQANVSDHRDRYIRDPIETVHPVIRTHPVTKKNSLYVNRLYTRRIQGYKEEESANLLNFLYNHIEHGQDWHIRIHWTPGTVVVYDNRVTQHSALRDFKVKEGETKRHMLRITPQAERPFFDPSL</sequence>
<dbReference type="InParanoid" id="A0A423WR50"/>
<dbReference type="STRING" id="1230097.A0A423WR50"/>
<dbReference type="GO" id="GO:0046872">
    <property type="term" value="F:metal ion binding"/>
    <property type="evidence" value="ECO:0007669"/>
    <property type="project" value="UniProtKB-KW"/>
</dbReference>
<evidence type="ECO:0000256" key="1">
    <source>
        <dbReference type="ARBA" id="ARBA00001954"/>
    </source>
</evidence>
<dbReference type="SUPFAM" id="SSF51197">
    <property type="entry name" value="Clavaminate synthase-like"/>
    <property type="match status" value="1"/>
</dbReference>
<proteinExistence type="inferred from homology"/>
<evidence type="ECO:0000256" key="3">
    <source>
        <dbReference type="ARBA" id="ARBA00022723"/>
    </source>
</evidence>
<comment type="cofactor">
    <cofactor evidence="1">
        <name>Fe(2+)</name>
        <dbReference type="ChEBI" id="CHEBI:29033"/>
    </cofactor>
</comment>